<dbReference type="RefSeq" id="WP_169625025.1">
    <property type="nucleotide sequence ID" value="NZ_JABBNT010000002.1"/>
</dbReference>
<dbReference type="PROSITE" id="PS51007">
    <property type="entry name" value="CYTC"/>
    <property type="match status" value="2"/>
</dbReference>
<gene>
    <name evidence="6" type="ORF">HH303_09320</name>
</gene>
<reference evidence="6 7" key="1">
    <citation type="submission" date="2020-04" db="EMBL/GenBank/DDBJ databases">
        <title>Rhodospirillaceae bacterium KN72 isolated from deep sea.</title>
        <authorList>
            <person name="Zhang D.-C."/>
        </authorList>
    </citation>
    <scope>NUCLEOTIDE SEQUENCE [LARGE SCALE GENOMIC DNA]</scope>
    <source>
        <strain evidence="6 7">KN72</strain>
    </source>
</reference>
<evidence type="ECO:0000313" key="6">
    <source>
        <dbReference type="EMBL" id="NMM44680.1"/>
    </source>
</evidence>
<evidence type="ECO:0000256" key="3">
    <source>
        <dbReference type="ARBA" id="ARBA00023004"/>
    </source>
</evidence>
<name>A0A7Y0DZX4_9PROT</name>
<sequence>MGTVAYAQDLPPDPLAPRAGLSAEMRQAYEEGRLIFNGHWRPSGTNGPDDLVGLGPLYNRLSCASCHGAGGRGKPPEGPNSPFLTALVRIGVVDKDGKVSAHPVFGTQIQDRAVPDVAPEASLSLDWEPMSGQFPDGTEYELRRPVLTIAPDPGPDARWSIRVAPQVYGVGALADAVGPQFTPGLFGWKALEPTLVTQNAAALSQDIGITSHYQPVPICPSDGCAQGKPEIDGARLMLLTLFTDHLAAPEPDPPPALGKMLFTKIGCAQCHRPDLPKQMGSGMVHAYTDLALHDMGPGLDDGLPEGGVDSAKWRTAPLWGLGRVLKKDPAFPLLHDGRARGAAEAILWHDGSAAGARKGFMALSKEDRDALIAFLTSL</sequence>
<organism evidence="6 7">
    <name type="scientific">Pacificispira spongiicola</name>
    <dbReference type="NCBI Taxonomy" id="2729598"/>
    <lineage>
        <taxon>Bacteria</taxon>
        <taxon>Pseudomonadati</taxon>
        <taxon>Pseudomonadota</taxon>
        <taxon>Alphaproteobacteria</taxon>
        <taxon>Rhodospirillales</taxon>
        <taxon>Rhodospirillaceae</taxon>
        <taxon>Pacificispira</taxon>
    </lineage>
</organism>
<protein>
    <submittedName>
        <fullName evidence="6">C-type cytochrome</fullName>
    </submittedName>
</protein>
<dbReference type="Proteomes" id="UP000539372">
    <property type="component" value="Unassembled WGS sequence"/>
</dbReference>
<keyword evidence="7" id="KW-1185">Reference proteome</keyword>
<evidence type="ECO:0000256" key="4">
    <source>
        <dbReference type="PROSITE-ProRule" id="PRU00433"/>
    </source>
</evidence>
<dbReference type="PANTHER" id="PTHR30600">
    <property type="entry name" value="CYTOCHROME C PEROXIDASE-RELATED"/>
    <property type="match status" value="1"/>
</dbReference>
<keyword evidence="1 4" id="KW-0349">Heme</keyword>
<feature type="domain" description="Cytochrome c" evidence="5">
    <location>
        <begin position="253"/>
        <end position="378"/>
    </location>
</feature>
<keyword evidence="3 4" id="KW-0408">Iron</keyword>
<dbReference type="GO" id="GO:0046872">
    <property type="term" value="F:metal ion binding"/>
    <property type="evidence" value="ECO:0007669"/>
    <property type="project" value="UniProtKB-KW"/>
</dbReference>
<feature type="domain" description="Cytochrome c" evidence="5">
    <location>
        <begin position="27"/>
        <end position="125"/>
    </location>
</feature>
<dbReference type="GO" id="GO:0020037">
    <property type="term" value="F:heme binding"/>
    <property type="evidence" value="ECO:0007669"/>
    <property type="project" value="InterPro"/>
</dbReference>
<accession>A0A7Y0DZX4</accession>
<dbReference type="InterPro" id="IPR036909">
    <property type="entry name" value="Cyt_c-like_dom_sf"/>
</dbReference>
<dbReference type="AlphaFoldDB" id="A0A7Y0DZX4"/>
<dbReference type="Pfam" id="PF06537">
    <property type="entry name" value="DHOR"/>
    <property type="match status" value="1"/>
</dbReference>
<evidence type="ECO:0000313" key="7">
    <source>
        <dbReference type="Proteomes" id="UP000539372"/>
    </source>
</evidence>
<dbReference type="InterPro" id="IPR051395">
    <property type="entry name" value="Cytochrome_c_Peroxidase/MauG"/>
</dbReference>
<dbReference type="Gene3D" id="1.10.760.10">
    <property type="entry name" value="Cytochrome c-like domain"/>
    <property type="match status" value="1"/>
</dbReference>
<dbReference type="EMBL" id="JABBNT010000002">
    <property type="protein sequence ID" value="NMM44680.1"/>
    <property type="molecule type" value="Genomic_DNA"/>
</dbReference>
<proteinExistence type="predicted"/>
<dbReference type="GO" id="GO:0009055">
    <property type="term" value="F:electron transfer activity"/>
    <property type="evidence" value="ECO:0007669"/>
    <property type="project" value="InterPro"/>
</dbReference>
<dbReference type="SUPFAM" id="SSF46626">
    <property type="entry name" value="Cytochrome c"/>
    <property type="match status" value="1"/>
</dbReference>
<dbReference type="GO" id="GO:0004130">
    <property type="term" value="F:cytochrome-c peroxidase activity"/>
    <property type="evidence" value="ECO:0007669"/>
    <property type="project" value="TreeGrafter"/>
</dbReference>
<dbReference type="PANTHER" id="PTHR30600:SF4">
    <property type="entry name" value="CYTOCHROME C DOMAIN-CONTAINING PROTEIN"/>
    <property type="match status" value="1"/>
</dbReference>
<dbReference type="InterPro" id="IPR010538">
    <property type="entry name" value="DHOR"/>
</dbReference>
<comment type="caution">
    <text evidence="6">The sequence shown here is derived from an EMBL/GenBank/DDBJ whole genome shotgun (WGS) entry which is preliminary data.</text>
</comment>
<evidence type="ECO:0000256" key="2">
    <source>
        <dbReference type="ARBA" id="ARBA00022723"/>
    </source>
</evidence>
<evidence type="ECO:0000256" key="1">
    <source>
        <dbReference type="ARBA" id="ARBA00022617"/>
    </source>
</evidence>
<evidence type="ECO:0000259" key="5">
    <source>
        <dbReference type="PROSITE" id="PS51007"/>
    </source>
</evidence>
<keyword evidence="2 4" id="KW-0479">Metal-binding</keyword>
<dbReference type="InterPro" id="IPR009056">
    <property type="entry name" value="Cyt_c-like_dom"/>
</dbReference>